<name>A0A919YPJ7_9BACL</name>
<comment type="subcellular location">
    <subcellularLocation>
        <location evidence="1 15">Cytoplasm</location>
    </subcellularLocation>
</comment>
<sequence>MKVSYKWLQQYVDLSGITPSELAEKMTRGGIEIDIVESRNKGVSGVVVGYVKEKQKHPDADKLNVCKVDVGTGEELQIVCGAPNVAAGQHVPVAVVGAKLPGDFKIKRAKLRGVESQGMICSAKELGLNDKLLPKEQQEGILVLPSSLELGTPIEQVLELDDEVLELDLTPNRSDALSMLGVAYEVAALTGREVKLPQPVIADTTEKTNDYVSVTIESEELCQHYSARYIKGVKVAPSPLWLQNKLIAAGIRPINNIVDVTNFVMLEYGQPLHAFDADKIPNGQIIVRQAKAGELLVTLDDQERKLEPHMLVIADQSSPIALAGVMGGASTEVTEQTVNIILESARFAGKSVRKTSRELGLRSESSLRFEKEVDGGRVIPALNRAAALIAELGEGLVLEGIVDQVVAASEPRKIALTLEKINRMLGTSLSGMEIRTILTRLGFDFEVNEQEQYTVEAPTRRGDLLYDVDVIEEIARIYGYDNIPTTPIYGEVIPGALTKPQSIRRELRKRLSDAGMLEVISYSFTSAKHTTLFPELAPKTNAVKLLMPMSEERSVLRTTIVAQLIDIATYNRNRKNDSLALFELGSVFHTAEADLTTLPTEKHRFAALLTGNRSSAGWNQKAEAYDFYDAKGVVETIAAALGISELISYEAAQPAQFHPGRTAAVVLAAGEAKQVLGYVGQLHPELQRAADLQDTFVVELDLAPLYEHASHDIVYKALPRYPAITRDIAVVVDKSVQVGDMIAAIHQAAGELLESVQVFDVFTGERLGVDKKSVAISLVYRHKERTLTDEEVTSLHESVVLTLEQSFKAELRK</sequence>
<feature type="binding site" evidence="15">
    <location>
        <position position="469"/>
    </location>
    <ligand>
        <name>Mg(2+)</name>
        <dbReference type="ChEBI" id="CHEBI:18420"/>
        <note>shared with alpha subunit</note>
    </ligand>
</feature>
<evidence type="ECO:0000256" key="9">
    <source>
        <dbReference type="ARBA" id="ARBA00022840"/>
    </source>
</evidence>
<dbReference type="InterPro" id="IPR020825">
    <property type="entry name" value="Phe-tRNA_synthase-like_B3/B4"/>
</dbReference>
<evidence type="ECO:0000256" key="3">
    <source>
        <dbReference type="ARBA" id="ARBA00011209"/>
    </source>
</evidence>
<dbReference type="SUPFAM" id="SSF50249">
    <property type="entry name" value="Nucleic acid-binding proteins"/>
    <property type="match status" value="1"/>
</dbReference>
<dbReference type="CDD" id="cd00769">
    <property type="entry name" value="PheRS_beta_core"/>
    <property type="match status" value="1"/>
</dbReference>
<dbReference type="AlphaFoldDB" id="A0A919YPJ7"/>
<evidence type="ECO:0000256" key="7">
    <source>
        <dbReference type="ARBA" id="ARBA00022723"/>
    </source>
</evidence>
<dbReference type="FunFam" id="3.30.70.380:FF:000001">
    <property type="entry name" value="Phenylalanine--tRNA ligase beta subunit"/>
    <property type="match status" value="1"/>
</dbReference>
<dbReference type="Gene3D" id="3.50.40.10">
    <property type="entry name" value="Phenylalanyl-trna Synthetase, Chain B, domain 3"/>
    <property type="match status" value="1"/>
</dbReference>
<keyword evidence="21" id="KW-1185">Reference proteome</keyword>
<evidence type="ECO:0000256" key="12">
    <source>
        <dbReference type="ARBA" id="ARBA00022917"/>
    </source>
</evidence>
<dbReference type="InterPro" id="IPR005147">
    <property type="entry name" value="tRNA_synthase_B5-dom"/>
</dbReference>
<organism evidence="20 21">
    <name type="scientific">Paenibacillus montaniterrae</name>
    <dbReference type="NCBI Taxonomy" id="429341"/>
    <lineage>
        <taxon>Bacteria</taxon>
        <taxon>Bacillati</taxon>
        <taxon>Bacillota</taxon>
        <taxon>Bacilli</taxon>
        <taxon>Bacillales</taxon>
        <taxon>Paenibacillaceae</taxon>
        <taxon>Paenibacillus</taxon>
    </lineage>
</organism>
<dbReference type="GO" id="GO:0009328">
    <property type="term" value="C:phenylalanine-tRNA ligase complex"/>
    <property type="evidence" value="ECO:0007669"/>
    <property type="project" value="TreeGrafter"/>
</dbReference>
<evidence type="ECO:0000259" key="17">
    <source>
        <dbReference type="PROSITE" id="PS50886"/>
    </source>
</evidence>
<dbReference type="InterPro" id="IPR045060">
    <property type="entry name" value="Phe-tRNA-ligase_IIc_bsu"/>
</dbReference>
<evidence type="ECO:0000313" key="20">
    <source>
        <dbReference type="EMBL" id="GIP17050.1"/>
    </source>
</evidence>
<keyword evidence="8 15" id="KW-0547">Nucleotide-binding</keyword>
<dbReference type="InterPro" id="IPR033714">
    <property type="entry name" value="tRNA_bind_bactPheRS"/>
</dbReference>
<dbReference type="PANTHER" id="PTHR10947">
    <property type="entry name" value="PHENYLALANYL-TRNA SYNTHETASE BETA CHAIN AND LEUCINE-RICH REPEAT-CONTAINING PROTEIN 47"/>
    <property type="match status" value="1"/>
</dbReference>
<dbReference type="InterPro" id="IPR004532">
    <property type="entry name" value="Phe-tRNA-ligase_IIc_bsu_bact"/>
</dbReference>
<dbReference type="GO" id="GO:0140096">
    <property type="term" value="F:catalytic activity, acting on a protein"/>
    <property type="evidence" value="ECO:0007669"/>
    <property type="project" value="UniProtKB-ARBA"/>
</dbReference>
<dbReference type="SMART" id="SM00874">
    <property type="entry name" value="B5"/>
    <property type="match status" value="1"/>
</dbReference>
<dbReference type="EC" id="6.1.1.20" evidence="15"/>
<evidence type="ECO:0000256" key="5">
    <source>
        <dbReference type="ARBA" id="ARBA00022555"/>
    </source>
</evidence>
<dbReference type="FunFam" id="2.40.50.140:FF:000045">
    <property type="entry name" value="Phenylalanine--tRNA ligase beta subunit"/>
    <property type="match status" value="1"/>
</dbReference>
<dbReference type="InterPro" id="IPR041616">
    <property type="entry name" value="PheRS_beta_core"/>
</dbReference>
<dbReference type="PROSITE" id="PS50886">
    <property type="entry name" value="TRBD"/>
    <property type="match status" value="1"/>
</dbReference>
<keyword evidence="10 15" id="KW-0460">Magnesium</keyword>
<dbReference type="InterPro" id="IPR045864">
    <property type="entry name" value="aa-tRNA-synth_II/BPL/LPL"/>
</dbReference>
<dbReference type="Pfam" id="PF03483">
    <property type="entry name" value="B3_4"/>
    <property type="match status" value="1"/>
</dbReference>
<dbReference type="Gene3D" id="2.40.50.140">
    <property type="entry name" value="Nucleic acid-binding proteins"/>
    <property type="match status" value="1"/>
</dbReference>
<dbReference type="FunFam" id="3.50.40.10:FF:000001">
    <property type="entry name" value="Phenylalanine--tRNA ligase beta subunit"/>
    <property type="match status" value="1"/>
</dbReference>
<comment type="similarity">
    <text evidence="2 15">Belongs to the phenylalanyl-tRNA synthetase beta subunit family. Type 1 subfamily.</text>
</comment>
<comment type="caution">
    <text evidence="20">The sequence shown here is derived from an EMBL/GenBank/DDBJ whole genome shotgun (WGS) entry which is preliminary data.</text>
</comment>
<comment type="subunit">
    <text evidence="3 15">Tetramer of two alpha and two beta subunits.</text>
</comment>
<dbReference type="SMART" id="SM00896">
    <property type="entry name" value="FDX-ACB"/>
    <property type="match status" value="1"/>
</dbReference>
<dbReference type="Gene3D" id="3.30.56.10">
    <property type="match status" value="2"/>
</dbReference>
<dbReference type="InterPro" id="IPR009061">
    <property type="entry name" value="DNA-bd_dom_put_sf"/>
</dbReference>
<keyword evidence="6 15" id="KW-0436">Ligase</keyword>
<evidence type="ECO:0000256" key="4">
    <source>
        <dbReference type="ARBA" id="ARBA00022490"/>
    </source>
</evidence>
<feature type="binding site" evidence="15">
    <location>
        <position position="463"/>
    </location>
    <ligand>
        <name>Mg(2+)</name>
        <dbReference type="ChEBI" id="CHEBI:18420"/>
        <note>shared with alpha subunit</note>
    </ligand>
</feature>
<dbReference type="HAMAP" id="MF_00283">
    <property type="entry name" value="Phe_tRNA_synth_beta1"/>
    <property type="match status" value="1"/>
</dbReference>
<dbReference type="GO" id="GO:0000049">
    <property type="term" value="F:tRNA binding"/>
    <property type="evidence" value="ECO:0007669"/>
    <property type="project" value="UniProtKB-UniRule"/>
</dbReference>
<evidence type="ECO:0000313" key="21">
    <source>
        <dbReference type="Proteomes" id="UP000683139"/>
    </source>
</evidence>
<keyword evidence="9 15" id="KW-0067">ATP-binding</keyword>
<evidence type="ECO:0000259" key="19">
    <source>
        <dbReference type="PROSITE" id="PS51483"/>
    </source>
</evidence>
<dbReference type="Pfam" id="PF17759">
    <property type="entry name" value="tRNA_synthFbeta"/>
    <property type="match status" value="1"/>
</dbReference>
<evidence type="ECO:0000256" key="14">
    <source>
        <dbReference type="ARBA" id="ARBA00049255"/>
    </source>
</evidence>
<dbReference type="InterPro" id="IPR005146">
    <property type="entry name" value="B3/B4_tRNA-bd"/>
</dbReference>
<evidence type="ECO:0000259" key="18">
    <source>
        <dbReference type="PROSITE" id="PS51447"/>
    </source>
</evidence>
<dbReference type="Gene3D" id="3.30.70.380">
    <property type="entry name" value="Ferrodoxin-fold anticodon-binding domain"/>
    <property type="match status" value="1"/>
</dbReference>
<dbReference type="InterPro" id="IPR005121">
    <property type="entry name" value="Fdx_antiC-bd"/>
</dbReference>
<gene>
    <name evidence="15 20" type="primary">pheT</name>
    <name evidence="20" type="ORF">J40TS1_26920</name>
</gene>
<dbReference type="Gene3D" id="3.30.930.10">
    <property type="entry name" value="Bira Bifunctional Protein, Domain 2"/>
    <property type="match status" value="1"/>
</dbReference>
<dbReference type="PROSITE" id="PS51447">
    <property type="entry name" value="FDX_ACB"/>
    <property type="match status" value="1"/>
</dbReference>
<evidence type="ECO:0000256" key="15">
    <source>
        <dbReference type="HAMAP-Rule" id="MF_00283"/>
    </source>
</evidence>
<dbReference type="SMART" id="SM00873">
    <property type="entry name" value="B3_4"/>
    <property type="match status" value="1"/>
</dbReference>
<dbReference type="FunFam" id="3.30.930.10:FF:000022">
    <property type="entry name" value="Phenylalanine--tRNA ligase beta subunit"/>
    <property type="match status" value="1"/>
</dbReference>
<proteinExistence type="inferred from homology"/>
<evidence type="ECO:0000256" key="10">
    <source>
        <dbReference type="ARBA" id="ARBA00022842"/>
    </source>
</evidence>
<keyword evidence="4 15" id="KW-0963">Cytoplasm</keyword>
<feature type="domain" description="FDX-ACB" evidence="18">
    <location>
        <begin position="719"/>
        <end position="812"/>
    </location>
</feature>
<keyword evidence="5 16" id="KW-0820">tRNA-binding</keyword>
<feature type="binding site" evidence="15">
    <location>
        <position position="473"/>
    </location>
    <ligand>
        <name>Mg(2+)</name>
        <dbReference type="ChEBI" id="CHEBI:18420"/>
        <note>shared with alpha subunit</note>
    </ligand>
</feature>
<reference evidence="20" key="1">
    <citation type="submission" date="2021-03" db="EMBL/GenBank/DDBJ databases">
        <title>Antimicrobial resistance genes in bacteria isolated from Japanese honey, and their potential for conferring macrolide and lincosamide resistance in the American foulbrood pathogen Paenibacillus larvae.</title>
        <authorList>
            <person name="Okamoto M."/>
            <person name="Kumagai M."/>
            <person name="Kanamori H."/>
            <person name="Takamatsu D."/>
        </authorList>
    </citation>
    <scope>NUCLEOTIDE SEQUENCE</scope>
    <source>
        <strain evidence="20">J40TS1</strain>
    </source>
</reference>
<protein>
    <recommendedName>
        <fullName evidence="15">Phenylalanine--tRNA ligase beta subunit</fullName>
        <ecNumber evidence="15">6.1.1.20</ecNumber>
    </recommendedName>
    <alternativeName>
        <fullName evidence="15">Phenylalanyl-tRNA synthetase beta subunit</fullName>
        <shortName evidence="15">PheRS</shortName>
    </alternativeName>
</protein>
<dbReference type="Pfam" id="PF03147">
    <property type="entry name" value="FDX-ACB"/>
    <property type="match status" value="1"/>
</dbReference>
<feature type="domain" description="B5" evidence="19">
    <location>
        <begin position="409"/>
        <end position="485"/>
    </location>
</feature>
<evidence type="ECO:0000256" key="16">
    <source>
        <dbReference type="PROSITE-ProRule" id="PRU00209"/>
    </source>
</evidence>
<dbReference type="GO" id="GO:0004826">
    <property type="term" value="F:phenylalanine-tRNA ligase activity"/>
    <property type="evidence" value="ECO:0007669"/>
    <property type="project" value="UniProtKB-UniRule"/>
</dbReference>
<dbReference type="GO" id="GO:0000287">
    <property type="term" value="F:magnesium ion binding"/>
    <property type="evidence" value="ECO:0007669"/>
    <property type="project" value="UniProtKB-UniRule"/>
</dbReference>
<dbReference type="InterPro" id="IPR012340">
    <property type="entry name" value="NA-bd_OB-fold"/>
</dbReference>
<dbReference type="InterPro" id="IPR036690">
    <property type="entry name" value="Fdx_antiC-bd_sf"/>
</dbReference>
<evidence type="ECO:0000256" key="13">
    <source>
        <dbReference type="ARBA" id="ARBA00023146"/>
    </source>
</evidence>
<dbReference type="RefSeq" id="WP_213515892.1">
    <property type="nucleotide sequence ID" value="NZ_BOSE01000004.1"/>
</dbReference>
<dbReference type="FunFam" id="3.30.56.10:FF:000002">
    <property type="entry name" value="Phenylalanine--tRNA ligase beta subunit"/>
    <property type="match status" value="1"/>
</dbReference>
<dbReference type="Pfam" id="PF01588">
    <property type="entry name" value="tRNA_bind"/>
    <property type="match status" value="1"/>
</dbReference>
<keyword evidence="13 15" id="KW-0030">Aminoacyl-tRNA synthetase</keyword>
<dbReference type="GO" id="GO:0006432">
    <property type="term" value="P:phenylalanyl-tRNA aminoacylation"/>
    <property type="evidence" value="ECO:0007669"/>
    <property type="project" value="UniProtKB-UniRule"/>
</dbReference>
<evidence type="ECO:0000256" key="8">
    <source>
        <dbReference type="ARBA" id="ARBA00022741"/>
    </source>
</evidence>
<keyword evidence="11 16" id="KW-0694">RNA-binding</keyword>
<evidence type="ECO:0000256" key="1">
    <source>
        <dbReference type="ARBA" id="ARBA00004496"/>
    </source>
</evidence>
<dbReference type="SUPFAM" id="SSF56037">
    <property type="entry name" value="PheT/TilS domain"/>
    <property type="match status" value="1"/>
</dbReference>
<dbReference type="SUPFAM" id="SSF46955">
    <property type="entry name" value="Putative DNA-binding domain"/>
    <property type="match status" value="1"/>
</dbReference>
<dbReference type="CDD" id="cd02796">
    <property type="entry name" value="tRNA_bind_bactPheRS"/>
    <property type="match status" value="1"/>
</dbReference>
<dbReference type="PROSITE" id="PS51483">
    <property type="entry name" value="B5"/>
    <property type="match status" value="1"/>
</dbReference>
<evidence type="ECO:0000256" key="11">
    <source>
        <dbReference type="ARBA" id="ARBA00022884"/>
    </source>
</evidence>
<keyword evidence="7 15" id="KW-0479">Metal-binding</keyword>
<dbReference type="NCBIfam" id="TIGR00472">
    <property type="entry name" value="pheT_bact"/>
    <property type="match status" value="1"/>
</dbReference>
<dbReference type="GO" id="GO:0005524">
    <property type="term" value="F:ATP binding"/>
    <property type="evidence" value="ECO:0007669"/>
    <property type="project" value="UniProtKB-UniRule"/>
</dbReference>
<dbReference type="InterPro" id="IPR002547">
    <property type="entry name" value="tRNA-bd_dom"/>
</dbReference>
<dbReference type="EMBL" id="BOSE01000004">
    <property type="protein sequence ID" value="GIP17050.1"/>
    <property type="molecule type" value="Genomic_DNA"/>
</dbReference>
<feature type="binding site" evidence="15">
    <location>
        <position position="472"/>
    </location>
    <ligand>
        <name>Mg(2+)</name>
        <dbReference type="ChEBI" id="CHEBI:18420"/>
        <note>shared with alpha subunit</note>
    </ligand>
</feature>
<comment type="catalytic activity">
    <reaction evidence="14 15">
        <text>tRNA(Phe) + L-phenylalanine + ATP = L-phenylalanyl-tRNA(Phe) + AMP + diphosphate + H(+)</text>
        <dbReference type="Rhea" id="RHEA:19413"/>
        <dbReference type="Rhea" id="RHEA-COMP:9668"/>
        <dbReference type="Rhea" id="RHEA-COMP:9699"/>
        <dbReference type="ChEBI" id="CHEBI:15378"/>
        <dbReference type="ChEBI" id="CHEBI:30616"/>
        <dbReference type="ChEBI" id="CHEBI:33019"/>
        <dbReference type="ChEBI" id="CHEBI:58095"/>
        <dbReference type="ChEBI" id="CHEBI:78442"/>
        <dbReference type="ChEBI" id="CHEBI:78531"/>
        <dbReference type="ChEBI" id="CHEBI:456215"/>
        <dbReference type="EC" id="6.1.1.20"/>
    </reaction>
</comment>
<dbReference type="SUPFAM" id="SSF55681">
    <property type="entry name" value="Class II aaRS and biotin synthetases"/>
    <property type="match status" value="1"/>
</dbReference>
<dbReference type="Pfam" id="PF03484">
    <property type="entry name" value="B5"/>
    <property type="match status" value="1"/>
</dbReference>
<accession>A0A919YPJ7</accession>
<dbReference type="SUPFAM" id="SSF54991">
    <property type="entry name" value="Anticodon-binding domain of PheRS"/>
    <property type="match status" value="1"/>
</dbReference>
<evidence type="ECO:0000256" key="6">
    <source>
        <dbReference type="ARBA" id="ARBA00022598"/>
    </source>
</evidence>
<dbReference type="PANTHER" id="PTHR10947:SF0">
    <property type="entry name" value="PHENYLALANINE--TRNA LIGASE BETA SUBUNIT"/>
    <property type="match status" value="1"/>
</dbReference>
<comment type="cofactor">
    <cofactor evidence="15">
        <name>Mg(2+)</name>
        <dbReference type="ChEBI" id="CHEBI:18420"/>
    </cofactor>
    <text evidence="15">Binds 2 magnesium ions per tetramer.</text>
</comment>
<evidence type="ECO:0000256" key="2">
    <source>
        <dbReference type="ARBA" id="ARBA00008653"/>
    </source>
</evidence>
<feature type="domain" description="TRNA-binding" evidence="17">
    <location>
        <begin position="40"/>
        <end position="155"/>
    </location>
</feature>
<dbReference type="Proteomes" id="UP000683139">
    <property type="component" value="Unassembled WGS sequence"/>
</dbReference>
<dbReference type="NCBIfam" id="NF045760">
    <property type="entry name" value="YtpR"/>
    <property type="match status" value="1"/>
</dbReference>
<keyword evidence="12 15" id="KW-0648">Protein biosynthesis</keyword>
<dbReference type="GO" id="GO:0016740">
    <property type="term" value="F:transferase activity"/>
    <property type="evidence" value="ECO:0007669"/>
    <property type="project" value="UniProtKB-ARBA"/>
</dbReference>